<accession>A0A7W1XUD1</accession>
<evidence type="ECO:0000313" key="6">
    <source>
        <dbReference type="EMBL" id="MBA4603431.1"/>
    </source>
</evidence>
<dbReference type="PROSITE" id="PS51464">
    <property type="entry name" value="SIS"/>
    <property type="match status" value="1"/>
</dbReference>
<evidence type="ECO:0000256" key="1">
    <source>
        <dbReference type="ARBA" id="ARBA00023015"/>
    </source>
</evidence>
<dbReference type="InterPro" id="IPR000281">
    <property type="entry name" value="HTH_RpiR"/>
</dbReference>
<dbReference type="GO" id="GO:0003677">
    <property type="term" value="F:DNA binding"/>
    <property type="evidence" value="ECO:0007669"/>
    <property type="project" value="UniProtKB-KW"/>
</dbReference>
<keyword evidence="1" id="KW-0805">Transcription regulation</keyword>
<dbReference type="Gene3D" id="3.40.50.10490">
    <property type="entry name" value="Glucose-6-phosphate isomerase like protein, domain 1"/>
    <property type="match status" value="1"/>
</dbReference>
<evidence type="ECO:0000259" key="4">
    <source>
        <dbReference type="PROSITE" id="PS51071"/>
    </source>
</evidence>
<evidence type="ECO:0000256" key="3">
    <source>
        <dbReference type="ARBA" id="ARBA00023163"/>
    </source>
</evidence>
<dbReference type="Gene3D" id="1.10.10.10">
    <property type="entry name" value="Winged helix-like DNA-binding domain superfamily/Winged helix DNA-binding domain"/>
    <property type="match status" value="1"/>
</dbReference>
<dbReference type="GO" id="GO:0097367">
    <property type="term" value="F:carbohydrate derivative binding"/>
    <property type="evidence" value="ECO:0007669"/>
    <property type="project" value="InterPro"/>
</dbReference>
<evidence type="ECO:0000259" key="5">
    <source>
        <dbReference type="PROSITE" id="PS51464"/>
    </source>
</evidence>
<dbReference type="EMBL" id="JACEOL010000053">
    <property type="protein sequence ID" value="MBA4603431.1"/>
    <property type="molecule type" value="Genomic_DNA"/>
</dbReference>
<dbReference type="Pfam" id="PF01418">
    <property type="entry name" value="HTH_6"/>
    <property type="match status" value="1"/>
</dbReference>
<dbReference type="InterPro" id="IPR036388">
    <property type="entry name" value="WH-like_DNA-bd_sf"/>
</dbReference>
<proteinExistence type="predicted"/>
<feature type="domain" description="SIS" evidence="5">
    <location>
        <begin position="147"/>
        <end position="288"/>
    </location>
</feature>
<dbReference type="GO" id="GO:0003700">
    <property type="term" value="F:DNA-binding transcription factor activity"/>
    <property type="evidence" value="ECO:0007669"/>
    <property type="project" value="InterPro"/>
</dbReference>
<name>A0A7W1XUD1_9BACL</name>
<organism evidence="6 7">
    <name type="scientific">Thermoactinomyces mirandus</name>
    <dbReference type="NCBI Taxonomy" id="2756294"/>
    <lineage>
        <taxon>Bacteria</taxon>
        <taxon>Bacillati</taxon>
        <taxon>Bacillota</taxon>
        <taxon>Bacilli</taxon>
        <taxon>Bacillales</taxon>
        <taxon>Thermoactinomycetaceae</taxon>
        <taxon>Thermoactinomyces</taxon>
    </lineage>
</organism>
<comment type="caution">
    <text evidence="6">The sequence shown here is derived from an EMBL/GenBank/DDBJ whole genome shotgun (WGS) entry which is preliminary data.</text>
</comment>
<feature type="domain" description="HTH rpiR-type" evidence="4">
    <location>
        <begin position="27"/>
        <end position="103"/>
    </location>
</feature>
<keyword evidence="7" id="KW-1185">Reference proteome</keyword>
<reference evidence="6 7" key="1">
    <citation type="submission" date="2020-07" db="EMBL/GenBank/DDBJ databases">
        <title>Thermoactinomyces phylogeny.</title>
        <authorList>
            <person name="Dunlap C."/>
        </authorList>
    </citation>
    <scope>NUCLEOTIDE SEQUENCE [LARGE SCALE GENOMIC DNA]</scope>
    <source>
        <strain evidence="6 7">AMNI-1</strain>
    </source>
</reference>
<dbReference type="Proteomes" id="UP000538292">
    <property type="component" value="Unassembled WGS sequence"/>
</dbReference>
<evidence type="ECO:0000313" key="7">
    <source>
        <dbReference type="Proteomes" id="UP000538292"/>
    </source>
</evidence>
<protein>
    <submittedName>
        <fullName evidence="6">MurR/RpiR family transcriptional regulator</fullName>
    </submittedName>
</protein>
<dbReference type="SUPFAM" id="SSF53697">
    <property type="entry name" value="SIS domain"/>
    <property type="match status" value="1"/>
</dbReference>
<gene>
    <name evidence="6" type="ORF">H2C83_14145</name>
</gene>
<dbReference type="InterPro" id="IPR035472">
    <property type="entry name" value="RpiR-like_SIS"/>
</dbReference>
<dbReference type="PANTHER" id="PTHR30514">
    <property type="entry name" value="GLUCOKINASE"/>
    <property type="match status" value="1"/>
</dbReference>
<evidence type="ECO:0000256" key="2">
    <source>
        <dbReference type="ARBA" id="ARBA00023125"/>
    </source>
</evidence>
<dbReference type="InterPro" id="IPR047640">
    <property type="entry name" value="RpiR-like"/>
</dbReference>
<dbReference type="PROSITE" id="PS51071">
    <property type="entry name" value="HTH_RPIR"/>
    <property type="match status" value="1"/>
</dbReference>
<dbReference type="GO" id="GO:1901135">
    <property type="term" value="P:carbohydrate derivative metabolic process"/>
    <property type="evidence" value="ECO:0007669"/>
    <property type="project" value="InterPro"/>
</dbReference>
<dbReference type="PANTHER" id="PTHR30514:SF10">
    <property type="entry name" value="MURR_RPIR FAMILY TRANSCRIPTIONAL REGULATOR"/>
    <property type="match status" value="1"/>
</dbReference>
<sequence>MPLLFAEVEPWIFSIKVNKGGEPVSTTGGLELIKEMLPMLPPSEKKIATYILENPREVISLTSMELGKKSQTSSAAVIRLCKSLKLQGFQDLKIRIAGDLQNTKETRFREIQPNESPVSIIEKTVNNNIQTLRKTAEFINVKELEKAIELLTNAQTIHFVGVGASGLIAQDAQQKFLRINKTAFAFTDMHLAITQVANTGREDVVVGISFSGMTKEVAKILQLAKRKKAKTISITKYGDSLITEQADVKLYTFAPSEPIFRSGATSSRMAQLQLIDILFMSVVSLRYDEVVRHLDETREAVQFFKKDGRKD</sequence>
<dbReference type="InterPro" id="IPR046348">
    <property type="entry name" value="SIS_dom_sf"/>
</dbReference>
<keyword evidence="2" id="KW-0238">DNA-binding</keyword>
<dbReference type="InterPro" id="IPR001347">
    <property type="entry name" value="SIS_dom"/>
</dbReference>
<dbReference type="InterPro" id="IPR009057">
    <property type="entry name" value="Homeodomain-like_sf"/>
</dbReference>
<dbReference type="AlphaFoldDB" id="A0A7W1XUD1"/>
<keyword evidence="3" id="KW-0804">Transcription</keyword>
<dbReference type="CDD" id="cd05013">
    <property type="entry name" value="SIS_RpiR"/>
    <property type="match status" value="1"/>
</dbReference>
<dbReference type="SUPFAM" id="SSF46689">
    <property type="entry name" value="Homeodomain-like"/>
    <property type="match status" value="1"/>
</dbReference>
<dbReference type="Pfam" id="PF01380">
    <property type="entry name" value="SIS"/>
    <property type="match status" value="1"/>
</dbReference>